<dbReference type="Proteomes" id="UP000256838">
    <property type="component" value="Unassembled WGS sequence"/>
</dbReference>
<comment type="pathway">
    <text evidence="1">Amino-acid biosynthesis; L-asparagine biosynthesis; L-asparagine from L-aspartate (L-Gln route): step 1/1.</text>
</comment>
<name>A0A3D8JSK4_9BURK</name>
<dbReference type="InterPro" id="IPR014729">
    <property type="entry name" value="Rossmann-like_a/b/a_fold"/>
</dbReference>
<evidence type="ECO:0000256" key="8">
    <source>
        <dbReference type="PIRSR" id="PIRSR001589-1"/>
    </source>
</evidence>
<evidence type="ECO:0000256" key="6">
    <source>
        <dbReference type="ARBA" id="ARBA00022962"/>
    </source>
</evidence>
<dbReference type="GO" id="GO:0004066">
    <property type="term" value="F:asparagine synthase (glutamine-hydrolyzing) activity"/>
    <property type="evidence" value="ECO:0007669"/>
    <property type="project" value="UniProtKB-EC"/>
</dbReference>
<keyword evidence="13" id="KW-1185">Reference proteome</keyword>
<dbReference type="InterPro" id="IPR033738">
    <property type="entry name" value="AsnB_N"/>
</dbReference>
<dbReference type="GO" id="GO:0005829">
    <property type="term" value="C:cytosol"/>
    <property type="evidence" value="ECO:0007669"/>
    <property type="project" value="TreeGrafter"/>
</dbReference>
<evidence type="ECO:0000256" key="1">
    <source>
        <dbReference type="ARBA" id="ARBA00005187"/>
    </source>
</evidence>
<dbReference type="InterPro" id="IPR001962">
    <property type="entry name" value="Asn_synthase"/>
</dbReference>
<dbReference type="CDD" id="cd00712">
    <property type="entry name" value="AsnB"/>
    <property type="match status" value="1"/>
</dbReference>
<keyword evidence="6 8" id="KW-0315">Glutamine amidotransferase</keyword>
<keyword evidence="4 9" id="KW-0547">Nucleotide-binding</keyword>
<evidence type="ECO:0000259" key="11">
    <source>
        <dbReference type="PROSITE" id="PS51278"/>
    </source>
</evidence>
<feature type="active site" description="For GATase activity" evidence="8">
    <location>
        <position position="2"/>
    </location>
</feature>
<evidence type="ECO:0000256" key="9">
    <source>
        <dbReference type="PIRSR" id="PIRSR001589-2"/>
    </source>
</evidence>
<evidence type="ECO:0000256" key="10">
    <source>
        <dbReference type="PIRSR" id="PIRSR001589-3"/>
    </source>
</evidence>
<dbReference type="EC" id="6.3.5.4" evidence="3"/>
<evidence type="ECO:0000256" key="3">
    <source>
        <dbReference type="ARBA" id="ARBA00012737"/>
    </source>
</evidence>
<evidence type="ECO:0000313" key="12">
    <source>
        <dbReference type="EMBL" id="RDU96037.1"/>
    </source>
</evidence>
<evidence type="ECO:0000256" key="4">
    <source>
        <dbReference type="ARBA" id="ARBA00022741"/>
    </source>
</evidence>
<comment type="caution">
    <text evidence="12">The sequence shown here is derived from an EMBL/GenBank/DDBJ whole genome shotgun (WGS) entry which is preliminary data.</text>
</comment>
<evidence type="ECO:0000256" key="5">
    <source>
        <dbReference type="ARBA" id="ARBA00022840"/>
    </source>
</evidence>
<comment type="catalytic activity">
    <reaction evidence="7">
        <text>L-aspartate + L-glutamine + ATP + H2O = L-asparagine + L-glutamate + AMP + diphosphate + H(+)</text>
        <dbReference type="Rhea" id="RHEA:12228"/>
        <dbReference type="ChEBI" id="CHEBI:15377"/>
        <dbReference type="ChEBI" id="CHEBI:15378"/>
        <dbReference type="ChEBI" id="CHEBI:29985"/>
        <dbReference type="ChEBI" id="CHEBI:29991"/>
        <dbReference type="ChEBI" id="CHEBI:30616"/>
        <dbReference type="ChEBI" id="CHEBI:33019"/>
        <dbReference type="ChEBI" id="CHEBI:58048"/>
        <dbReference type="ChEBI" id="CHEBI:58359"/>
        <dbReference type="ChEBI" id="CHEBI:456215"/>
        <dbReference type="EC" id="6.3.5.4"/>
    </reaction>
</comment>
<dbReference type="RefSeq" id="WP_115536419.1">
    <property type="nucleotide sequence ID" value="NZ_QRGA01000016.1"/>
</dbReference>
<feature type="site" description="Important for beta-aspartyl-AMP intermediate formation" evidence="10">
    <location>
        <position position="365"/>
    </location>
</feature>
<dbReference type="Gene3D" id="3.40.50.620">
    <property type="entry name" value="HUPs"/>
    <property type="match status" value="1"/>
</dbReference>
<dbReference type="PANTHER" id="PTHR43284">
    <property type="entry name" value="ASPARAGINE SYNTHETASE (GLUTAMINE-HYDROLYZING)"/>
    <property type="match status" value="1"/>
</dbReference>
<dbReference type="InterPro" id="IPR029055">
    <property type="entry name" value="Ntn_hydrolases_N"/>
</dbReference>
<dbReference type="Pfam" id="PF00733">
    <property type="entry name" value="Asn_synthase"/>
    <property type="match status" value="1"/>
</dbReference>
<keyword evidence="5 9" id="KW-0067">ATP-binding</keyword>
<evidence type="ECO:0000313" key="13">
    <source>
        <dbReference type="Proteomes" id="UP000256838"/>
    </source>
</evidence>
<dbReference type="Gene3D" id="3.60.20.10">
    <property type="entry name" value="Glutamine Phosphoribosylpyrophosphate, subunit 1, domain 1"/>
    <property type="match status" value="1"/>
</dbReference>
<dbReference type="PIRSF" id="PIRSF001589">
    <property type="entry name" value="Asn_synthetase_glu-h"/>
    <property type="match status" value="1"/>
</dbReference>
<dbReference type="CDD" id="cd01991">
    <property type="entry name" value="Asn_synthase_B_C"/>
    <property type="match status" value="1"/>
</dbReference>
<evidence type="ECO:0000256" key="7">
    <source>
        <dbReference type="ARBA" id="ARBA00048741"/>
    </source>
</evidence>
<dbReference type="Pfam" id="PF13522">
    <property type="entry name" value="GATase_6"/>
    <property type="match status" value="1"/>
</dbReference>
<keyword evidence="8" id="KW-0061">Asparagine biosynthesis</keyword>
<feature type="binding site" evidence="9">
    <location>
        <position position="289"/>
    </location>
    <ligand>
        <name>ATP</name>
        <dbReference type="ChEBI" id="CHEBI:30616"/>
    </ligand>
</feature>
<feature type="binding site" evidence="9">
    <location>
        <begin position="363"/>
        <end position="364"/>
    </location>
    <ligand>
        <name>ATP</name>
        <dbReference type="ChEBI" id="CHEBI:30616"/>
    </ligand>
</feature>
<feature type="domain" description="Glutamine amidotransferase type-2" evidence="11">
    <location>
        <begin position="2"/>
        <end position="210"/>
    </location>
</feature>
<dbReference type="OrthoDB" id="9763290at2"/>
<dbReference type="InterPro" id="IPR017932">
    <property type="entry name" value="GATase_2_dom"/>
</dbReference>
<organism evidence="12 13">
    <name type="scientific">Trinickia dinghuensis</name>
    <dbReference type="NCBI Taxonomy" id="2291023"/>
    <lineage>
        <taxon>Bacteria</taxon>
        <taxon>Pseudomonadati</taxon>
        <taxon>Pseudomonadota</taxon>
        <taxon>Betaproteobacteria</taxon>
        <taxon>Burkholderiales</taxon>
        <taxon>Burkholderiaceae</taxon>
        <taxon>Trinickia</taxon>
    </lineage>
</organism>
<dbReference type="PROSITE" id="PS51278">
    <property type="entry name" value="GATASE_TYPE_2"/>
    <property type="match status" value="1"/>
</dbReference>
<comment type="similarity">
    <text evidence="2">Belongs to the asparagine synthetase family.</text>
</comment>
<dbReference type="InterPro" id="IPR051786">
    <property type="entry name" value="ASN_synthetase/amidase"/>
</dbReference>
<dbReference type="NCBIfam" id="TIGR01536">
    <property type="entry name" value="asn_synth_AEB"/>
    <property type="match status" value="1"/>
</dbReference>
<dbReference type="SUPFAM" id="SSF56235">
    <property type="entry name" value="N-terminal nucleophile aminohydrolases (Ntn hydrolases)"/>
    <property type="match status" value="1"/>
</dbReference>
<dbReference type="GO" id="GO:0005524">
    <property type="term" value="F:ATP binding"/>
    <property type="evidence" value="ECO:0007669"/>
    <property type="project" value="UniProtKB-KW"/>
</dbReference>
<gene>
    <name evidence="12" type="primary">asnB</name>
    <name evidence="12" type="ORF">DWV00_25655</name>
</gene>
<dbReference type="GO" id="GO:0006529">
    <property type="term" value="P:asparagine biosynthetic process"/>
    <property type="evidence" value="ECO:0007669"/>
    <property type="project" value="UniProtKB-KW"/>
</dbReference>
<dbReference type="AlphaFoldDB" id="A0A3D8JSK4"/>
<sequence length="620" mass="70034">MCGIWGVFGTDLPSDRGERAMRSLYKRGPDLQASYVEPGLTLGHLRLAIIDLSENGSQPMHSACGRYVIVYNGEVYNFEALREEIGDAYPWRSHSDTEVILAAYLRWGEQCLQRFHGMFAFALWDKQTRSIFVGRDRLGVKPLFFHAAKSSFAFASRPRVLFDLLPSLPRELDRQALRYYYESGYIPAPYSVYQSVSKLEPGHYLVVNEQGVTKHQYWDLAQVETDERLERADEGTLLDELDELIDRSVRRRLVSNVPVGAFLSGGIDSSLVTALMVRHAGGPVKTFTIGLGGDRRFDESQHAQAVATHLGTDHRCEHLEPDNLLALMPDYLEQYDEPFFDYSAFPVMAVSRMARREVKVCLSGDGGDEAFGGYHYYRLVRDIAPAFGMPSSLRRGIGAILQRVPKHQLRLLGGALQANGPIGAFAFMRSIVKDAVDIQSPALRGSTRSMAQLFEAYSEALPRSLGMVERSMRIDSAYTLPDDYLQKVDVGSMAFSIEARDPLLDHSIFEWAARLPLKWKLRGGVNKYLLRKLAYRYVPREILDRPKMGFGVPMARWLRTSLREWAEELLHGSADFDSLGLDRTKVHELWDAHLAGRREAHTCLWSVLVMLQFQNGIAVG</sequence>
<dbReference type="SUPFAM" id="SSF52402">
    <property type="entry name" value="Adenine nucleotide alpha hydrolases-like"/>
    <property type="match status" value="1"/>
</dbReference>
<evidence type="ECO:0000256" key="2">
    <source>
        <dbReference type="ARBA" id="ARBA00005752"/>
    </source>
</evidence>
<protein>
    <recommendedName>
        <fullName evidence="3">asparagine synthase (glutamine-hydrolyzing)</fullName>
        <ecNumber evidence="3">6.3.5.4</ecNumber>
    </recommendedName>
</protein>
<dbReference type="EMBL" id="QRGA01000016">
    <property type="protein sequence ID" value="RDU96037.1"/>
    <property type="molecule type" value="Genomic_DNA"/>
</dbReference>
<keyword evidence="12" id="KW-0436">Ligase</keyword>
<reference evidence="12 13" key="1">
    <citation type="submission" date="2018-08" db="EMBL/GenBank/DDBJ databases">
        <title>Paraburkholderia sp. DHOM06 isolated from forest soil.</title>
        <authorList>
            <person name="Gao Z.-H."/>
            <person name="Qiu L.-H."/>
        </authorList>
    </citation>
    <scope>NUCLEOTIDE SEQUENCE [LARGE SCALE GENOMIC DNA]</scope>
    <source>
        <strain evidence="12 13">DHOM06</strain>
    </source>
</reference>
<accession>A0A3D8JSK4</accession>
<dbReference type="InterPro" id="IPR006426">
    <property type="entry name" value="Asn_synth_AEB"/>
</dbReference>
<proteinExistence type="inferred from homology"/>
<feature type="binding site" evidence="9">
    <location>
        <position position="96"/>
    </location>
    <ligand>
        <name>L-glutamine</name>
        <dbReference type="ChEBI" id="CHEBI:58359"/>
    </ligand>
</feature>
<keyword evidence="8" id="KW-0028">Amino-acid biosynthesis</keyword>
<dbReference type="PANTHER" id="PTHR43284:SF1">
    <property type="entry name" value="ASPARAGINE SYNTHETASE"/>
    <property type="match status" value="1"/>
</dbReference>